<dbReference type="AlphaFoldDB" id="A0A0C2M996"/>
<dbReference type="GO" id="GO:0006289">
    <property type="term" value="P:nucleotide-excision repair"/>
    <property type="evidence" value="ECO:0007669"/>
    <property type="project" value="InterPro"/>
</dbReference>
<proteinExistence type="predicted"/>
<dbReference type="InterPro" id="IPR004583">
    <property type="entry name" value="DNA_repair_Rad4"/>
</dbReference>
<protein>
    <submittedName>
        <fullName evidence="2">DNA repair protein complementing XP-C cell</fullName>
    </submittedName>
</protein>
<dbReference type="GO" id="GO:0071942">
    <property type="term" value="C:XPC complex"/>
    <property type="evidence" value="ECO:0007669"/>
    <property type="project" value="TreeGrafter"/>
</dbReference>
<dbReference type="PANTHER" id="PTHR12135:SF0">
    <property type="entry name" value="DNA REPAIR PROTEIN COMPLEMENTING XP-C CELLS"/>
    <property type="match status" value="1"/>
</dbReference>
<dbReference type="OMA" id="CYREMEN"/>
<dbReference type="Gene3D" id="3.30.70.2460">
    <property type="entry name" value="Rad4, beta-hairpin domain BHD3"/>
    <property type="match status" value="1"/>
</dbReference>
<name>A0A0C2M996_THEKT</name>
<evidence type="ECO:0000259" key="1">
    <source>
        <dbReference type="SMART" id="SM01032"/>
    </source>
</evidence>
<evidence type="ECO:0000313" key="3">
    <source>
        <dbReference type="Proteomes" id="UP000031668"/>
    </source>
</evidence>
<dbReference type="OrthoDB" id="300780at2759"/>
<keyword evidence="3" id="KW-1185">Reference proteome</keyword>
<feature type="domain" description="Rad4 beta-hairpin" evidence="1">
    <location>
        <begin position="52"/>
        <end position="125"/>
    </location>
</feature>
<dbReference type="GO" id="GO:0003684">
    <property type="term" value="F:damaged DNA binding"/>
    <property type="evidence" value="ECO:0007669"/>
    <property type="project" value="InterPro"/>
</dbReference>
<dbReference type="EMBL" id="JWZT01005397">
    <property type="protein sequence ID" value="KII60899.1"/>
    <property type="molecule type" value="Genomic_DNA"/>
</dbReference>
<gene>
    <name evidence="2" type="ORF">RF11_06123</name>
</gene>
<dbReference type="PANTHER" id="PTHR12135">
    <property type="entry name" value="DNA REPAIR PROTEIN XP-C / RAD4"/>
    <property type="match status" value="1"/>
</dbReference>
<dbReference type="Pfam" id="PF10405">
    <property type="entry name" value="BHD_3"/>
    <property type="match status" value="1"/>
</dbReference>
<comment type="caution">
    <text evidence="2">The sequence shown here is derived from an EMBL/GenBank/DDBJ whole genome shotgun (WGS) entry which is preliminary data.</text>
</comment>
<dbReference type="GO" id="GO:0005737">
    <property type="term" value="C:cytoplasm"/>
    <property type="evidence" value="ECO:0007669"/>
    <property type="project" value="TreeGrafter"/>
</dbReference>
<accession>A0A0C2M996</accession>
<reference evidence="2 3" key="1">
    <citation type="journal article" date="2014" name="Genome Biol. Evol.">
        <title>The genome of the myxosporean Thelohanellus kitauei shows adaptations to nutrient acquisition within its fish host.</title>
        <authorList>
            <person name="Yang Y."/>
            <person name="Xiong J."/>
            <person name="Zhou Z."/>
            <person name="Huo F."/>
            <person name="Miao W."/>
            <person name="Ran C."/>
            <person name="Liu Y."/>
            <person name="Zhang J."/>
            <person name="Feng J."/>
            <person name="Wang M."/>
            <person name="Wang M."/>
            <person name="Wang L."/>
            <person name="Yao B."/>
        </authorList>
    </citation>
    <scope>NUCLEOTIDE SEQUENCE [LARGE SCALE GENOMIC DNA]</scope>
    <source>
        <strain evidence="2">Wuqing</strain>
    </source>
</reference>
<dbReference type="InterPro" id="IPR042488">
    <property type="entry name" value="Rad4_BHD3_sf"/>
</dbReference>
<sequence>MPVYPRSCVHTGEKPIKTMTRKTISKREKTLELFGEWQTERFNPGDVMDDKIPKNEFGNIELYKPWMLPKGSVHIFLPNAAKIARKMDIEYAPAVTDWEYGHHPHPLINGIIVLKKDVKGLLTCYREMENELNANKIKKRSERALKNWKRIIQSIVIKMYIDKKYVNEE</sequence>
<dbReference type="GO" id="GO:0006298">
    <property type="term" value="P:mismatch repair"/>
    <property type="evidence" value="ECO:0007669"/>
    <property type="project" value="TreeGrafter"/>
</dbReference>
<dbReference type="GO" id="GO:0000111">
    <property type="term" value="C:nucleotide-excision repair factor 2 complex"/>
    <property type="evidence" value="ECO:0007669"/>
    <property type="project" value="TreeGrafter"/>
</dbReference>
<evidence type="ECO:0000313" key="2">
    <source>
        <dbReference type="EMBL" id="KII60899.1"/>
    </source>
</evidence>
<dbReference type="SMART" id="SM01032">
    <property type="entry name" value="BHD_3"/>
    <property type="match status" value="1"/>
</dbReference>
<organism evidence="2 3">
    <name type="scientific">Thelohanellus kitauei</name>
    <name type="common">Myxosporean</name>
    <dbReference type="NCBI Taxonomy" id="669202"/>
    <lineage>
        <taxon>Eukaryota</taxon>
        <taxon>Metazoa</taxon>
        <taxon>Cnidaria</taxon>
        <taxon>Myxozoa</taxon>
        <taxon>Myxosporea</taxon>
        <taxon>Bivalvulida</taxon>
        <taxon>Platysporina</taxon>
        <taxon>Myxobolidae</taxon>
        <taxon>Thelohanellus</taxon>
    </lineage>
</organism>
<dbReference type="Proteomes" id="UP000031668">
    <property type="component" value="Unassembled WGS sequence"/>
</dbReference>
<dbReference type="GO" id="GO:0003697">
    <property type="term" value="F:single-stranded DNA binding"/>
    <property type="evidence" value="ECO:0007669"/>
    <property type="project" value="TreeGrafter"/>
</dbReference>
<dbReference type="InterPro" id="IPR018328">
    <property type="entry name" value="Rad4_beta-hairpin_dom3"/>
</dbReference>